<feature type="domain" description="Ribosomal RNA methyltransferase FtsJ" evidence="8">
    <location>
        <begin position="182"/>
        <end position="365"/>
    </location>
</feature>
<feature type="compositionally biased region" description="Polar residues" evidence="7">
    <location>
        <begin position="151"/>
        <end position="160"/>
    </location>
</feature>
<evidence type="ECO:0000256" key="2">
    <source>
        <dbReference type="ARBA" id="ARBA00022552"/>
    </source>
</evidence>
<organism evidence="9 10">
    <name type="scientific">Dendrothele bispora (strain CBS 962.96)</name>
    <dbReference type="NCBI Taxonomy" id="1314807"/>
    <lineage>
        <taxon>Eukaryota</taxon>
        <taxon>Fungi</taxon>
        <taxon>Dikarya</taxon>
        <taxon>Basidiomycota</taxon>
        <taxon>Agaricomycotina</taxon>
        <taxon>Agaricomycetes</taxon>
        <taxon>Agaricomycetidae</taxon>
        <taxon>Agaricales</taxon>
        <taxon>Agaricales incertae sedis</taxon>
        <taxon>Dendrothele</taxon>
    </lineage>
</organism>
<dbReference type="GO" id="GO:0008650">
    <property type="term" value="F:rRNA (uridine-2'-O-)-methyltransferase activity"/>
    <property type="evidence" value="ECO:0007669"/>
    <property type="project" value="TreeGrafter"/>
</dbReference>
<dbReference type="AlphaFoldDB" id="A0A4S8M7K1"/>
<dbReference type="Pfam" id="PF01728">
    <property type="entry name" value="FtsJ"/>
    <property type="match status" value="2"/>
</dbReference>
<evidence type="ECO:0000256" key="4">
    <source>
        <dbReference type="ARBA" id="ARBA00022679"/>
    </source>
</evidence>
<dbReference type="GO" id="GO:0005739">
    <property type="term" value="C:mitochondrion"/>
    <property type="evidence" value="ECO:0007669"/>
    <property type="project" value="TreeGrafter"/>
</dbReference>
<evidence type="ECO:0000256" key="3">
    <source>
        <dbReference type="ARBA" id="ARBA00022603"/>
    </source>
</evidence>
<comment type="similarity">
    <text evidence="1">Belongs to the class I-like SAM-binding methyltransferase superfamily. RNA methyltransferase RlmE family.</text>
</comment>
<dbReference type="Proteomes" id="UP000297245">
    <property type="component" value="Unassembled WGS sequence"/>
</dbReference>
<reference evidence="9 10" key="1">
    <citation type="journal article" date="2019" name="Nat. Ecol. Evol.">
        <title>Megaphylogeny resolves global patterns of mushroom evolution.</title>
        <authorList>
            <person name="Varga T."/>
            <person name="Krizsan K."/>
            <person name="Foldi C."/>
            <person name="Dima B."/>
            <person name="Sanchez-Garcia M."/>
            <person name="Sanchez-Ramirez S."/>
            <person name="Szollosi G.J."/>
            <person name="Szarkandi J.G."/>
            <person name="Papp V."/>
            <person name="Albert L."/>
            <person name="Andreopoulos W."/>
            <person name="Angelini C."/>
            <person name="Antonin V."/>
            <person name="Barry K.W."/>
            <person name="Bougher N.L."/>
            <person name="Buchanan P."/>
            <person name="Buyck B."/>
            <person name="Bense V."/>
            <person name="Catcheside P."/>
            <person name="Chovatia M."/>
            <person name="Cooper J."/>
            <person name="Damon W."/>
            <person name="Desjardin D."/>
            <person name="Finy P."/>
            <person name="Geml J."/>
            <person name="Haridas S."/>
            <person name="Hughes K."/>
            <person name="Justo A."/>
            <person name="Karasinski D."/>
            <person name="Kautmanova I."/>
            <person name="Kiss B."/>
            <person name="Kocsube S."/>
            <person name="Kotiranta H."/>
            <person name="LaButti K.M."/>
            <person name="Lechner B.E."/>
            <person name="Liimatainen K."/>
            <person name="Lipzen A."/>
            <person name="Lukacs Z."/>
            <person name="Mihaltcheva S."/>
            <person name="Morgado L.N."/>
            <person name="Niskanen T."/>
            <person name="Noordeloos M.E."/>
            <person name="Ohm R.A."/>
            <person name="Ortiz-Santana B."/>
            <person name="Ovrebo C."/>
            <person name="Racz N."/>
            <person name="Riley R."/>
            <person name="Savchenko A."/>
            <person name="Shiryaev A."/>
            <person name="Soop K."/>
            <person name="Spirin V."/>
            <person name="Szebenyi C."/>
            <person name="Tomsovsky M."/>
            <person name="Tulloss R.E."/>
            <person name="Uehling J."/>
            <person name="Grigoriev I.V."/>
            <person name="Vagvolgyi C."/>
            <person name="Papp T."/>
            <person name="Martin F.M."/>
            <person name="Miettinen O."/>
            <person name="Hibbett D.S."/>
            <person name="Nagy L.G."/>
        </authorList>
    </citation>
    <scope>NUCLEOTIDE SEQUENCE [LARGE SCALE GENOMIC DNA]</scope>
    <source>
        <strain evidence="9 10">CBS 962.96</strain>
    </source>
</reference>
<dbReference type="InterPro" id="IPR015507">
    <property type="entry name" value="rRNA-MeTfrase_E"/>
</dbReference>
<protein>
    <recommendedName>
        <fullName evidence="6">rRNA methyltransferase 2, mitochondrial</fullName>
    </recommendedName>
</protein>
<evidence type="ECO:0000256" key="1">
    <source>
        <dbReference type="ARBA" id="ARBA00009258"/>
    </source>
</evidence>
<keyword evidence="2" id="KW-0698">rRNA processing</keyword>
<evidence type="ECO:0000256" key="5">
    <source>
        <dbReference type="ARBA" id="ARBA00022691"/>
    </source>
</evidence>
<feature type="region of interest" description="Disordered" evidence="7">
    <location>
        <begin position="90"/>
        <end position="161"/>
    </location>
</feature>
<evidence type="ECO:0000259" key="8">
    <source>
        <dbReference type="Pfam" id="PF01728"/>
    </source>
</evidence>
<dbReference type="HAMAP" id="MF_01547">
    <property type="entry name" value="RNA_methyltr_E"/>
    <property type="match status" value="1"/>
</dbReference>
<dbReference type="PANTHER" id="PTHR10920">
    <property type="entry name" value="RIBOSOMAL RNA METHYLTRANSFERASE"/>
    <property type="match status" value="1"/>
</dbReference>
<keyword evidence="10" id="KW-1185">Reference proteome</keyword>
<dbReference type="InterPro" id="IPR029063">
    <property type="entry name" value="SAM-dependent_MTases_sf"/>
</dbReference>
<feature type="domain" description="Ribosomal RNA methyltransferase FtsJ" evidence="8">
    <location>
        <begin position="40"/>
        <end position="85"/>
    </location>
</feature>
<dbReference type="OrthoDB" id="20105at2759"/>
<sequence>MLRPTLPRFKNTKSKSSTVWLARQSRDPFVKQRTALSLPSRSAFKLLDMNEKYGNFLGKEDVRVVVDLGAAPGGWSRIVVQKLEERDGLLSDKIGGSDGKGKVGTGARREEEQGFGLKKTLLSGNDVDFDESDRRNSSKRKSKGKHKEQNSKTPSPSLNDQVYDPLNIDSFFSSHSDFSSSSLSRMAEEHHAEGRPKVIAVDLLPIPSIPGVDSVQANFLDPRTEQKILQLIRGPLNTEEEGESYNPAGYYDSHGYFHPSLTSKPRVDVVLSDIAGNMTGNTVSDSEMGLNVCMKVWEFTRKYLRTAEEVGRPRGGVLVLKHFTHPSIDTFRNEILRKNFAEVTYVKPKASRDESREGYFVCRGFEPMPGEGQEAGDTTI</sequence>
<dbReference type="PANTHER" id="PTHR10920:SF18">
    <property type="entry name" value="RRNA METHYLTRANSFERASE 2, MITOCHONDRIAL"/>
    <property type="match status" value="1"/>
</dbReference>
<dbReference type="EMBL" id="ML179138">
    <property type="protein sequence ID" value="THU98307.1"/>
    <property type="molecule type" value="Genomic_DNA"/>
</dbReference>
<keyword evidence="4 9" id="KW-0808">Transferase</keyword>
<dbReference type="SUPFAM" id="SSF53335">
    <property type="entry name" value="S-adenosyl-L-methionine-dependent methyltransferases"/>
    <property type="match status" value="2"/>
</dbReference>
<proteinExistence type="inferred from homology"/>
<evidence type="ECO:0000313" key="9">
    <source>
        <dbReference type="EMBL" id="THU98307.1"/>
    </source>
</evidence>
<name>A0A4S8M7K1_DENBC</name>
<dbReference type="InterPro" id="IPR050082">
    <property type="entry name" value="RNA_methyltr_RlmE"/>
</dbReference>
<keyword evidence="3 9" id="KW-0489">Methyltransferase</keyword>
<evidence type="ECO:0000256" key="6">
    <source>
        <dbReference type="ARBA" id="ARBA00041184"/>
    </source>
</evidence>
<dbReference type="Gene3D" id="3.40.50.150">
    <property type="entry name" value="Vaccinia Virus protein VP39"/>
    <property type="match status" value="2"/>
</dbReference>
<keyword evidence="5" id="KW-0949">S-adenosyl-L-methionine</keyword>
<dbReference type="InterPro" id="IPR002877">
    <property type="entry name" value="RNA_MeTrfase_FtsJ_dom"/>
</dbReference>
<gene>
    <name evidence="9" type="ORF">K435DRAFT_964997</name>
</gene>
<evidence type="ECO:0000256" key="7">
    <source>
        <dbReference type="SAM" id="MobiDB-lite"/>
    </source>
</evidence>
<evidence type="ECO:0000313" key="10">
    <source>
        <dbReference type="Proteomes" id="UP000297245"/>
    </source>
</evidence>
<accession>A0A4S8M7K1</accession>
<feature type="compositionally biased region" description="Basic residues" evidence="7">
    <location>
        <begin position="137"/>
        <end position="146"/>
    </location>
</feature>